<keyword evidence="8" id="KW-1185">Reference proteome</keyword>
<dbReference type="GO" id="GO:0005856">
    <property type="term" value="C:cytoskeleton"/>
    <property type="evidence" value="ECO:0007669"/>
    <property type="project" value="UniProtKB-SubCell"/>
</dbReference>
<reference evidence="7 8" key="1">
    <citation type="journal article" date="2024" name="Insects">
        <title>An Improved Chromosome-Level Genome Assembly of the Firefly Pyrocoelia pectoralis.</title>
        <authorList>
            <person name="Fu X."/>
            <person name="Meyer-Rochow V.B."/>
            <person name="Ballantyne L."/>
            <person name="Zhu X."/>
        </authorList>
    </citation>
    <scope>NUCLEOTIDE SEQUENCE [LARGE SCALE GENOMIC DNA]</scope>
    <source>
        <strain evidence="7">XCY_ONT2</strain>
    </source>
</reference>
<gene>
    <name evidence="7" type="ORF">RI129_005810</name>
</gene>
<keyword evidence="5" id="KW-0966">Cell projection</keyword>
<evidence type="ECO:0000256" key="4">
    <source>
        <dbReference type="ARBA" id="ARBA00023212"/>
    </source>
</evidence>
<proteinExistence type="inferred from homology"/>
<dbReference type="InterPro" id="IPR029214">
    <property type="entry name" value="CFAP144"/>
</dbReference>
<evidence type="ECO:0000313" key="7">
    <source>
        <dbReference type="EMBL" id="KAK5644510.1"/>
    </source>
</evidence>
<evidence type="ECO:0000256" key="2">
    <source>
        <dbReference type="ARBA" id="ARBA00004245"/>
    </source>
</evidence>
<keyword evidence="4" id="KW-0206">Cytoskeleton</keyword>
<dbReference type="GO" id="GO:0005929">
    <property type="term" value="C:cilium"/>
    <property type="evidence" value="ECO:0007669"/>
    <property type="project" value="UniProtKB-SubCell"/>
</dbReference>
<sequence>MSKKITERFLKERYEKDDRLFSVYDYYTPNYFRPIIAGKFYSQYDTLDLTQADPKVVEAIKLAKDKLPRNKFPWPVTESHNYGWYEPLVPLDRKDYRFYCPTKVAPFVTHDIMLRQDKTMEKPKFVGIPFKL</sequence>
<accession>A0AAN7ZFN6</accession>
<dbReference type="EMBL" id="JAVRBK010000004">
    <property type="protein sequence ID" value="KAK5644510.1"/>
    <property type="molecule type" value="Genomic_DNA"/>
</dbReference>
<evidence type="ECO:0000256" key="6">
    <source>
        <dbReference type="ARBA" id="ARBA00034777"/>
    </source>
</evidence>
<evidence type="ECO:0000256" key="1">
    <source>
        <dbReference type="ARBA" id="ARBA00004138"/>
    </source>
</evidence>
<dbReference type="AlphaFoldDB" id="A0AAN7ZFN6"/>
<keyword evidence="3" id="KW-0963">Cytoplasm</keyword>
<evidence type="ECO:0000256" key="3">
    <source>
        <dbReference type="ARBA" id="ARBA00022490"/>
    </source>
</evidence>
<protein>
    <submittedName>
        <fullName evidence="7">Uncharacterized protein</fullName>
    </submittedName>
</protein>
<comment type="caution">
    <text evidence="7">The sequence shown here is derived from an EMBL/GenBank/DDBJ whole genome shotgun (WGS) entry which is preliminary data.</text>
</comment>
<evidence type="ECO:0000256" key="5">
    <source>
        <dbReference type="ARBA" id="ARBA00023273"/>
    </source>
</evidence>
<name>A0AAN7ZFN6_9COLE</name>
<comment type="subcellular location">
    <subcellularLocation>
        <location evidence="1">Cell projection</location>
        <location evidence="1">Cilium</location>
    </subcellularLocation>
    <subcellularLocation>
        <location evidence="2">Cytoplasm</location>
        <location evidence="2">Cytoskeleton</location>
    </subcellularLocation>
</comment>
<organism evidence="7 8">
    <name type="scientific">Pyrocoelia pectoralis</name>
    <dbReference type="NCBI Taxonomy" id="417401"/>
    <lineage>
        <taxon>Eukaryota</taxon>
        <taxon>Metazoa</taxon>
        <taxon>Ecdysozoa</taxon>
        <taxon>Arthropoda</taxon>
        <taxon>Hexapoda</taxon>
        <taxon>Insecta</taxon>
        <taxon>Pterygota</taxon>
        <taxon>Neoptera</taxon>
        <taxon>Endopterygota</taxon>
        <taxon>Coleoptera</taxon>
        <taxon>Polyphaga</taxon>
        <taxon>Elateriformia</taxon>
        <taxon>Elateroidea</taxon>
        <taxon>Lampyridae</taxon>
        <taxon>Lampyrinae</taxon>
        <taxon>Pyrocoelia</taxon>
    </lineage>
</organism>
<dbReference type="Pfam" id="PF14886">
    <property type="entry name" value="FAM183"/>
    <property type="match status" value="1"/>
</dbReference>
<evidence type="ECO:0000313" key="8">
    <source>
        <dbReference type="Proteomes" id="UP001329430"/>
    </source>
</evidence>
<comment type="similarity">
    <text evidence="6">Belongs to the CFAP144 family.</text>
</comment>
<dbReference type="Proteomes" id="UP001329430">
    <property type="component" value="Chromosome 4"/>
</dbReference>